<keyword evidence="7" id="KW-1185">Reference proteome</keyword>
<dbReference type="Proteomes" id="UP001205998">
    <property type="component" value="Unassembled WGS sequence"/>
</dbReference>
<evidence type="ECO:0000256" key="4">
    <source>
        <dbReference type="ARBA" id="ARBA00023136"/>
    </source>
</evidence>
<proteinExistence type="inferred from homology"/>
<feature type="transmembrane region" description="Helical" evidence="5">
    <location>
        <begin position="112"/>
        <end position="131"/>
    </location>
</feature>
<evidence type="ECO:0000313" key="6">
    <source>
        <dbReference type="EMBL" id="KAI5627508.1"/>
    </source>
</evidence>
<dbReference type="EMBL" id="MU550627">
    <property type="protein sequence ID" value="KAI5627508.1"/>
    <property type="molecule type" value="Genomic_DNA"/>
</dbReference>
<comment type="caution">
    <text evidence="6">The sequence shown here is derived from an EMBL/GenBank/DDBJ whole genome shotgun (WGS) entry which is preliminary data.</text>
</comment>
<comment type="similarity">
    <text evidence="5">Belongs to the BI1 family.</text>
</comment>
<name>A0AAD5FTA2_SILAS</name>
<organism evidence="6 7">
    <name type="scientific">Silurus asotus</name>
    <name type="common">Amur catfish</name>
    <name type="synonym">Parasilurus asotus</name>
    <dbReference type="NCBI Taxonomy" id="30991"/>
    <lineage>
        <taxon>Eukaryota</taxon>
        <taxon>Metazoa</taxon>
        <taxon>Chordata</taxon>
        <taxon>Craniata</taxon>
        <taxon>Vertebrata</taxon>
        <taxon>Euteleostomi</taxon>
        <taxon>Actinopterygii</taxon>
        <taxon>Neopterygii</taxon>
        <taxon>Teleostei</taxon>
        <taxon>Ostariophysi</taxon>
        <taxon>Siluriformes</taxon>
        <taxon>Siluridae</taxon>
        <taxon>Silurus</taxon>
    </lineage>
</organism>
<dbReference type="AlphaFoldDB" id="A0AAD5FTA2"/>
<evidence type="ECO:0000256" key="5">
    <source>
        <dbReference type="RuleBase" id="RU004379"/>
    </source>
</evidence>
<dbReference type="InterPro" id="IPR006214">
    <property type="entry name" value="Bax_inhibitor_1-related"/>
</dbReference>
<evidence type="ECO:0000256" key="1">
    <source>
        <dbReference type="ARBA" id="ARBA00004141"/>
    </source>
</evidence>
<feature type="transmembrane region" description="Helical" evidence="5">
    <location>
        <begin position="40"/>
        <end position="61"/>
    </location>
</feature>
<reference evidence="6" key="1">
    <citation type="submission" date="2018-07" db="EMBL/GenBank/DDBJ databases">
        <title>Comparative genomics of catfishes provides insights into carnivory and benthic adaptation.</title>
        <authorList>
            <person name="Zhang Y."/>
            <person name="Wang D."/>
            <person name="Peng Z."/>
            <person name="Zheng S."/>
            <person name="Shao F."/>
            <person name="Tao W."/>
        </authorList>
    </citation>
    <scope>NUCLEOTIDE SEQUENCE</scope>
    <source>
        <strain evidence="6">Chongqing</strain>
    </source>
</reference>
<dbReference type="PANTHER" id="PTHR23291:SF35">
    <property type="entry name" value="PROTEIN LIFEGUARD 3"/>
    <property type="match status" value="1"/>
</dbReference>
<dbReference type="GO" id="GO:0005794">
    <property type="term" value="C:Golgi apparatus"/>
    <property type="evidence" value="ECO:0007669"/>
    <property type="project" value="TreeGrafter"/>
</dbReference>
<keyword evidence="4 5" id="KW-0472">Membrane</keyword>
<sequence>MPGGTSSLIPLNMSSEDIDASDPSALWENISIRHAFIRKVFLIVALQLLVTTSIVAVFTFVDLVRLFIIQNPVLYVVSLRRFPVNLVYLIIFTLTMSFMAGTTSSYYETKTVFLFMVMMVVVCVIVTVFSFQTKVDFTSRPGLFCVMYIVLLVTGIITAIVLFLQYVKWLSVLYTALGVVFCTRFLIYNTWLLLEKRIYELKPEEYLFGALSLYTITPTFWFLIKDTDCLSV</sequence>
<protein>
    <submittedName>
        <fullName evidence="6">Protein lifeguard 3</fullName>
    </submittedName>
</protein>
<feature type="transmembrane region" description="Helical" evidence="5">
    <location>
        <begin position="172"/>
        <end position="194"/>
    </location>
</feature>
<dbReference type="GO" id="GO:0016020">
    <property type="term" value="C:membrane"/>
    <property type="evidence" value="ECO:0007669"/>
    <property type="project" value="UniProtKB-SubCell"/>
</dbReference>
<dbReference type="PANTHER" id="PTHR23291">
    <property type="entry name" value="BAX INHIBITOR-RELATED"/>
    <property type="match status" value="1"/>
</dbReference>
<evidence type="ECO:0000256" key="2">
    <source>
        <dbReference type="ARBA" id="ARBA00022692"/>
    </source>
</evidence>
<keyword evidence="3 5" id="KW-1133">Transmembrane helix</keyword>
<evidence type="ECO:0000313" key="7">
    <source>
        <dbReference type="Proteomes" id="UP001205998"/>
    </source>
</evidence>
<feature type="transmembrane region" description="Helical" evidence="5">
    <location>
        <begin position="206"/>
        <end position="224"/>
    </location>
</feature>
<evidence type="ECO:0000256" key="3">
    <source>
        <dbReference type="ARBA" id="ARBA00022989"/>
    </source>
</evidence>
<accession>A0AAD5FTA2</accession>
<dbReference type="GO" id="GO:0005783">
    <property type="term" value="C:endoplasmic reticulum"/>
    <property type="evidence" value="ECO:0007669"/>
    <property type="project" value="TreeGrafter"/>
</dbReference>
<comment type="subcellular location">
    <subcellularLocation>
        <location evidence="1">Membrane</location>
        <topology evidence="1">Multi-pass membrane protein</topology>
    </subcellularLocation>
</comment>
<feature type="transmembrane region" description="Helical" evidence="5">
    <location>
        <begin position="82"/>
        <end position="100"/>
    </location>
</feature>
<dbReference type="GO" id="GO:2001234">
    <property type="term" value="P:negative regulation of apoptotic signaling pathway"/>
    <property type="evidence" value="ECO:0007669"/>
    <property type="project" value="TreeGrafter"/>
</dbReference>
<keyword evidence="2 5" id="KW-0812">Transmembrane</keyword>
<feature type="transmembrane region" description="Helical" evidence="5">
    <location>
        <begin position="143"/>
        <end position="166"/>
    </location>
</feature>
<dbReference type="Pfam" id="PF01027">
    <property type="entry name" value="Bax1-I"/>
    <property type="match status" value="1"/>
</dbReference>
<gene>
    <name evidence="6" type="ORF">C0J50_12951</name>
</gene>